<gene>
    <name evidence="10" type="ORF">EUA07_00205</name>
</gene>
<feature type="transmembrane region" description="Helical" evidence="7">
    <location>
        <begin position="174"/>
        <end position="193"/>
    </location>
</feature>
<keyword evidence="3" id="KW-1003">Cell membrane</keyword>
<comment type="subcellular location">
    <subcellularLocation>
        <location evidence="1 7">Cell membrane</location>
        <topology evidence="1 7">Multi-pass membrane protein</topology>
    </subcellularLocation>
</comment>
<dbReference type="GO" id="GO:0055085">
    <property type="term" value="P:transmembrane transport"/>
    <property type="evidence" value="ECO:0007669"/>
    <property type="project" value="InterPro"/>
</dbReference>
<evidence type="ECO:0000256" key="6">
    <source>
        <dbReference type="ARBA" id="ARBA00023136"/>
    </source>
</evidence>
<proteinExistence type="inferred from homology"/>
<dbReference type="InterPro" id="IPR035906">
    <property type="entry name" value="MetI-like_sf"/>
</dbReference>
<dbReference type="PANTHER" id="PTHR43744:SF12">
    <property type="entry name" value="ABC TRANSPORTER PERMEASE PROTEIN MG189-RELATED"/>
    <property type="match status" value="1"/>
</dbReference>
<keyword evidence="2 7" id="KW-0813">Transport</keyword>
<feature type="compositionally biased region" description="Low complexity" evidence="8">
    <location>
        <begin position="1"/>
        <end position="20"/>
    </location>
</feature>
<dbReference type="PANTHER" id="PTHR43744">
    <property type="entry name" value="ABC TRANSPORTER PERMEASE PROTEIN MG189-RELATED-RELATED"/>
    <property type="match status" value="1"/>
</dbReference>
<evidence type="ECO:0000256" key="5">
    <source>
        <dbReference type="ARBA" id="ARBA00022989"/>
    </source>
</evidence>
<feature type="domain" description="ABC transmembrane type-1" evidence="9">
    <location>
        <begin position="104"/>
        <end position="296"/>
    </location>
</feature>
<sequence length="311" mass="33846">MTTQKTTTEPTTDEPTTGRRSTGRRSTGRSTKPMIGDRSALLLFLGYAVLVFFSFVYLYPFLVQLTTAFKTNTDAVANPLSLVADPFTTAAFRELAERDFPLWFTNSVVVTLLVTAGRVFLCSLAGYALARIKFRGRSAVFTAILAVMAVPGVILLIPKFLVLRYLGIYDTYPALVLPLLVDAAGVFIMKQFFESIPESIEEAARIDGAGTFRTFWSVVLPMARPALITITILSFQGSWNELPHFIVASQDSDLFTLTKGVATLTSGQLGSGSQYPITMAAALLMTIPVAIVFFVFQKYLVRGGTSGAVKG</sequence>
<accession>A0A4Q2SJ55</accession>
<comment type="caution">
    <text evidence="10">The sequence shown here is derived from an EMBL/GenBank/DDBJ whole genome shotgun (WGS) entry which is preliminary data.</text>
</comment>
<protein>
    <submittedName>
        <fullName evidence="10">Carbohydrate ABC transporter permease</fullName>
    </submittedName>
</protein>
<evidence type="ECO:0000256" key="3">
    <source>
        <dbReference type="ARBA" id="ARBA00022475"/>
    </source>
</evidence>
<evidence type="ECO:0000256" key="2">
    <source>
        <dbReference type="ARBA" id="ARBA00022448"/>
    </source>
</evidence>
<evidence type="ECO:0000259" key="9">
    <source>
        <dbReference type="PROSITE" id="PS50928"/>
    </source>
</evidence>
<dbReference type="Gene3D" id="1.10.3720.10">
    <property type="entry name" value="MetI-like"/>
    <property type="match status" value="1"/>
</dbReference>
<name>A0A4Q2SJ55_9ACTN</name>
<keyword evidence="6 7" id="KW-0472">Membrane</keyword>
<keyword evidence="4 7" id="KW-0812">Transmembrane</keyword>
<feature type="transmembrane region" description="Helical" evidence="7">
    <location>
        <begin position="275"/>
        <end position="296"/>
    </location>
</feature>
<evidence type="ECO:0000256" key="8">
    <source>
        <dbReference type="SAM" id="MobiDB-lite"/>
    </source>
</evidence>
<keyword evidence="11" id="KW-1185">Reference proteome</keyword>
<evidence type="ECO:0000256" key="7">
    <source>
        <dbReference type="RuleBase" id="RU363032"/>
    </source>
</evidence>
<dbReference type="Proteomes" id="UP000293291">
    <property type="component" value="Unassembled WGS sequence"/>
</dbReference>
<comment type="similarity">
    <text evidence="7">Belongs to the binding-protein-dependent transport system permease family.</text>
</comment>
<dbReference type="AlphaFoldDB" id="A0A4Q2SJ55"/>
<dbReference type="InterPro" id="IPR000515">
    <property type="entry name" value="MetI-like"/>
</dbReference>
<dbReference type="GO" id="GO:0005886">
    <property type="term" value="C:plasma membrane"/>
    <property type="evidence" value="ECO:0007669"/>
    <property type="project" value="UniProtKB-SubCell"/>
</dbReference>
<organism evidence="10 11">
    <name type="scientific">Nocardioides ganghwensis</name>
    <dbReference type="NCBI Taxonomy" id="252230"/>
    <lineage>
        <taxon>Bacteria</taxon>
        <taxon>Bacillati</taxon>
        <taxon>Actinomycetota</taxon>
        <taxon>Actinomycetes</taxon>
        <taxon>Propionibacteriales</taxon>
        <taxon>Nocardioidaceae</taxon>
        <taxon>Nocardioides</taxon>
    </lineage>
</organism>
<dbReference type="PROSITE" id="PS50928">
    <property type="entry name" value="ABC_TM1"/>
    <property type="match status" value="1"/>
</dbReference>
<evidence type="ECO:0000256" key="1">
    <source>
        <dbReference type="ARBA" id="ARBA00004651"/>
    </source>
</evidence>
<dbReference type="EMBL" id="SDWU01000001">
    <property type="protein sequence ID" value="RYC04961.1"/>
    <property type="molecule type" value="Genomic_DNA"/>
</dbReference>
<dbReference type="Pfam" id="PF00528">
    <property type="entry name" value="BPD_transp_1"/>
    <property type="match status" value="1"/>
</dbReference>
<evidence type="ECO:0000256" key="4">
    <source>
        <dbReference type="ARBA" id="ARBA00022692"/>
    </source>
</evidence>
<dbReference type="RefSeq" id="WP_129452983.1">
    <property type="nucleotide sequence ID" value="NZ_JACXYX010000003.1"/>
</dbReference>
<dbReference type="CDD" id="cd06261">
    <property type="entry name" value="TM_PBP2"/>
    <property type="match status" value="1"/>
</dbReference>
<keyword evidence="5 7" id="KW-1133">Transmembrane helix</keyword>
<feature type="transmembrane region" description="Helical" evidence="7">
    <location>
        <begin position="39"/>
        <end position="59"/>
    </location>
</feature>
<feature type="region of interest" description="Disordered" evidence="8">
    <location>
        <begin position="1"/>
        <end position="32"/>
    </location>
</feature>
<evidence type="ECO:0000313" key="10">
    <source>
        <dbReference type="EMBL" id="RYC04961.1"/>
    </source>
</evidence>
<feature type="transmembrane region" description="Helical" evidence="7">
    <location>
        <begin position="139"/>
        <end position="162"/>
    </location>
</feature>
<feature type="transmembrane region" description="Helical" evidence="7">
    <location>
        <begin position="214"/>
        <end position="235"/>
    </location>
</feature>
<reference evidence="10 11" key="1">
    <citation type="submission" date="2019-01" db="EMBL/GenBank/DDBJ databases">
        <title>Novel species of Nocardioides.</title>
        <authorList>
            <person name="Liu Q."/>
            <person name="Xin Y.-H."/>
        </authorList>
    </citation>
    <scope>NUCLEOTIDE SEQUENCE [LARGE SCALE GENOMIC DNA]</scope>
    <source>
        <strain evidence="10 11">CGMCC 4.6875</strain>
    </source>
</reference>
<dbReference type="OrthoDB" id="61122at2"/>
<feature type="transmembrane region" description="Helical" evidence="7">
    <location>
        <begin position="103"/>
        <end position="127"/>
    </location>
</feature>
<evidence type="ECO:0000313" key="11">
    <source>
        <dbReference type="Proteomes" id="UP000293291"/>
    </source>
</evidence>
<dbReference type="SUPFAM" id="SSF161098">
    <property type="entry name" value="MetI-like"/>
    <property type="match status" value="1"/>
</dbReference>